<evidence type="ECO:0000313" key="13">
    <source>
        <dbReference type="Proteomes" id="UP001212498"/>
    </source>
</evidence>
<evidence type="ECO:0000256" key="9">
    <source>
        <dbReference type="ARBA" id="ARBA00023136"/>
    </source>
</evidence>
<keyword evidence="10 11" id="KW-0739">Sodium transport</keyword>
<name>A0ABT4TCJ5_9ACTN</name>
<keyword evidence="2 11" id="KW-0813">Transport</keyword>
<dbReference type="InterPro" id="IPR004670">
    <property type="entry name" value="NhaA"/>
</dbReference>
<accession>A0ABT4TCJ5</accession>
<feature type="transmembrane region" description="Helical" evidence="11">
    <location>
        <begin position="272"/>
        <end position="292"/>
    </location>
</feature>
<dbReference type="EMBL" id="JAPNUD010000231">
    <property type="protein sequence ID" value="MDA0646848.1"/>
    <property type="molecule type" value="Genomic_DNA"/>
</dbReference>
<dbReference type="RefSeq" id="WP_271280008.1">
    <property type="nucleotide sequence ID" value="NZ_BAABFD010000002.1"/>
</dbReference>
<feature type="transmembrane region" description="Helical" evidence="11">
    <location>
        <begin position="73"/>
        <end position="93"/>
    </location>
</feature>
<reference evidence="12 13" key="1">
    <citation type="submission" date="2022-11" db="EMBL/GenBank/DDBJ databases">
        <title>Nonomuraea corallina sp. nov., a new species of the genus Nonomuraea isolated from sea side sediment in Thai sea.</title>
        <authorList>
            <person name="Ngamcharungchit C."/>
            <person name="Matsumoto A."/>
            <person name="Suriyachadkun C."/>
            <person name="Panbangred W."/>
            <person name="Inahashi Y."/>
            <person name="Intra B."/>
        </authorList>
    </citation>
    <scope>NUCLEOTIDE SEQUENCE [LARGE SCALE GENOMIC DNA]</scope>
    <source>
        <strain evidence="12 13">DSM 43553</strain>
    </source>
</reference>
<feature type="transmembrane region" description="Helical" evidence="11">
    <location>
        <begin position="340"/>
        <end position="361"/>
    </location>
</feature>
<proteinExistence type="inferred from homology"/>
<dbReference type="Proteomes" id="UP001212498">
    <property type="component" value="Unassembled WGS sequence"/>
</dbReference>
<dbReference type="PANTHER" id="PTHR30341">
    <property type="entry name" value="SODIUM ION/PROTON ANTIPORTER NHAA-RELATED"/>
    <property type="match status" value="1"/>
</dbReference>
<keyword evidence="3 11" id="KW-0050">Antiport</keyword>
<comment type="similarity">
    <text evidence="11">Belongs to the NhaA Na(+)/H(+) (TC 2.A.33) antiporter family.</text>
</comment>
<gene>
    <name evidence="11 12" type="primary">nhaA</name>
    <name evidence="12" type="ORF">OUY24_40010</name>
</gene>
<feature type="transmembrane region" description="Helical" evidence="11">
    <location>
        <begin position="242"/>
        <end position="260"/>
    </location>
</feature>
<evidence type="ECO:0000256" key="1">
    <source>
        <dbReference type="ARBA" id="ARBA00004429"/>
    </source>
</evidence>
<organism evidence="12 13">
    <name type="scientific">Nonomuraea ferruginea</name>
    <dbReference type="NCBI Taxonomy" id="46174"/>
    <lineage>
        <taxon>Bacteria</taxon>
        <taxon>Bacillati</taxon>
        <taxon>Actinomycetota</taxon>
        <taxon>Actinomycetes</taxon>
        <taxon>Streptosporangiales</taxon>
        <taxon>Streptosporangiaceae</taxon>
        <taxon>Nonomuraea</taxon>
    </lineage>
</organism>
<evidence type="ECO:0000313" key="12">
    <source>
        <dbReference type="EMBL" id="MDA0646848.1"/>
    </source>
</evidence>
<feature type="transmembrane region" description="Helical" evidence="11">
    <location>
        <begin position="373"/>
        <end position="392"/>
    </location>
</feature>
<dbReference type="Pfam" id="PF06965">
    <property type="entry name" value="Na_H_antiport_1"/>
    <property type="match status" value="1"/>
</dbReference>
<evidence type="ECO:0000256" key="2">
    <source>
        <dbReference type="ARBA" id="ARBA00022448"/>
    </source>
</evidence>
<feature type="transmembrane region" description="Helical" evidence="11">
    <location>
        <begin position="105"/>
        <end position="128"/>
    </location>
</feature>
<dbReference type="InterPro" id="IPR023171">
    <property type="entry name" value="Na/H_antiporter_dom_sf"/>
</dbReference>
<comment type="function">
    <text evidence="11">Na(+)/H(+) antiporter that extrudes sodium in exchange for external protons.</text>
</comment>
<comment type="subcellular location">
    <subcellularLocation>
        <location evidence="1">Cell inner membrane</location>
        <topology evidence="1">Multi-pass membrane protein</topology>
    </subcellularLocation>
    <subcellularLocation>
        <location evidence="11">Cell membrane</location>
        <topology evidence="11">Multi-pass membrane protein</topology>
    </subcellularLocation>
</comment>
<evidence type="ECO:0000256" key="6">
    <source>
        <dbReference type="ARBA" id="ARBA00022989"/>
    </source>
</evidence>
<dbReference type="HAMAP" id="MF_01844">
    <property type="entry name" value="NhaA"/>
    <property type="match status" value="1"/>
</dbReference>
<evidence type="ECO:0000256" key="5">
    <source>
        <dbReference type="ARBA" id="ARBA00022692"/>
    </source>
</evidence>
<evidence type="ECO:0000256" key="10">
    <source>
        <dbReference type="ARBA" id="ARBA00023201"/>
    </source>
</evidence>
<evidence type="ECO:0000256" key="11">
    <source>
        <dbReference type="HAMAP-Rule" id="MF_01844"/>
    </source>
</evidence>
<dbReference type="PANTHER" id="PTHR30341:SF0">
    <property type="entry name" value="NA(+)_H(+) ANTIPORTER NHAA"/>
    <property type="match status" value="1"/>
</dbReference>
<keyword evidence="5 11" id="KW-0812">Transmembrane</keyword>
<feature type="transmembrane region" description="Helical" evidence="11">
    <location>
        <begin position="219"/>
        <end position="236"/>
    </location>
</feature>
<feature type="transmembrane region" description="Helical" evidence="11">
    <location>
        <begin position="169"/>
        <end position="189"/>
    </location>
</feature>
<feature type="transmembrane region" description="Helical" evidence="11">
    <location>
        <begin position="304"/>
        <end position="328"/>
    </location>
</feature>
<sequence length="418" mass="43622">MTDAGRRHLFGRGSWAEARRIADILRKETIGGALLLGGAALALIWANSPWSGVYEAIRGFTVGPASLHLRLDLATWAADGLLAVFFFVAGLELKREFVAGDLRQVRRAAVPVAAAFGGVVVPAAVYLLATRNVDGAAAGWAIPTATDIAFALAVLAVLGTFLPPALRTFLLTLAVVDDLMAIVIIAVFYTGDLAPVPLLAALVPLAVFAVLVRRGVRSWWLLLPLAFAVWALVHASGVHATVAGVLLAFAVPVVRGEGRGPAEHFERRFRPLSAGVAVPLFAFLSAGVHLGGLNGLATALTDPVAVGVVAGLVAGKPIGIMAATWLVARFTRAQLDEGLSWLDVLGLSILAGIGFTVSLLIGELAFGAGGDHVKLAVLAGSVTAALLAAVILRLRNRAYRRIHEADDRDAARQVGTLQ</sequence>
<feature type="transmembrane region" description="Helical" evidence="11">
    <location>
        <begin position="195"/>
        <end position="212"/>
    </location>
</feature>
<evidence type="ECO:0000256" key="3">
    <source>
        <dbReference type="ARBA" id="ARBA00022449"/>
    </source>
</evidence>
<comment type="catalytic activity">
    <reaction evidence="11">
        <text>Na(+)(in) + 2 H(+)(out) = Na(+)(out) + 2 H(+)(in)</text>
        <dbReference type="Rhea" id="RHEA:29251"/>
        <dbReference type="ChEBI" id="CHEBI:15378"/>
        <dbReference type="ChEBI" id="CHEBI:29101"/>
    </reaction>
</comment>
<keyword evidence="6 11" id="KW-1133">Transmembrane helix</keyword>
<comment type="caution">
    <text evidence="12">The sequence shown here is derived from an EMBL/GenBank/DDBJ whole genome shotgun (WGS) entry which is preliminary data.</text>
</comment>
<keyword evidence="13" id="KW-1185">Reference proteome</keyword>
<evidence type="ECO:0000256" key="8">
    <source>
        <dbReference type="ARBA" id="ARBA00023065"/>
    </source>
</evidence>
<dbReference type="NCBIfam" id="TIGR00773">
    <property type="entry name" value="NhaA"/>
    <property type="match status" value="1"/>
</dbReference>
<keyword evidence="8 11" id="KW-0406">Ion transport</keyword>
<evidence type="ECO:0000256" key="4">
    <source>
        <dbReference type="ARBA" id="ARBA00022475"/>
    </source>
</evidence>
<keyword evidence="7 11" id="KW-0915">Sodium</keyword>
<feature type="transmembrane region" description="Helical" evidence="11">
    <location>
        <begin position="29"/>
        <end position="46"/>
    </location>
</feature>
<feature type="transmembrane region" description="Helical" evidence="11">
    <location>
        <begin position="140"/>
        <end position="162"/>
    </location>
</feature>
<dbReference type="Gene3D" id="1.20.1530.10">
    <property type="entry name" value="Na+/H+ antiporter like domain"/>
    <property type="match status" value="1"/>
</dbReference>
<protein>
    <recommendedName>
        <fullName evidence="11">Na(+)/H(+) antiporter NhaA</fullName>
    </recommendedName>
    <alternativeName>
        <fullName evidence="11">Sodium/proton antiporter NhaA</fullName>
    </alternativeName>
</protein>
<keyword evidence="9 11" id="KW-0472">Membrane</keyword>
<evidence type="ECO:0000256" key="7">
    <source>
        <dbReference type="ARBA" id="ARBA00023053"/>
    </source>
</evidence>
<keyword evidence="4 11" id="KW-1003">Cell membrane</keyword>